<dbReference type="GO" id="GO:0003356">
    <property type="term" value="P:regulation of cilium beat frequency"/>
    <property type="evidence" value="ECO:0007669"/>
    <property type="project" value="TreeGrafter"/>
</dbReference>
<evidence type="ECO:0000256" key="8">
    <source>
        <dbReference type="ARBA" id="ARBA00023273"/>
    </source>
</evidence>
<comment type="caution">
    <text evidence="10">The sequence shown here is derived from an EMBL/GenBank/DDBJ whole genome shotgun (WGS) entry which is preliminary data.</text>
</comment>
<evidence type="ECO:0000256" key="1">
    <source>
        <dbReference type="ARBA" id="ARBA00004430"/>
    </source>
</evidence>
<comment type="function">
    <text evidence="9">Essential for sperm motility and is involved in the regulation of the beating frequency of motile cilia on the epithelial cells of the respiratory tract. Required for the establishment of radial spokes in sperm flagella.</text>
</comment>
<dbReference type="PANTHER" id="PTHR21442:SF0">
    <property type="entry name" value="CILIA- AND FLAGELLA-ASSOCIATED PROTEIN 206"/>
    <property type="match status" value="1"/>
</dbReference>
<dbReference type="AlphaFoldDB" id="A0AAW0I989"/>
<reference evidence="10 11" key="1">
    <citation type="journal article" date="2023" name="bioRxiv">
        <title>Conserved and derived expression patterns and positive selection on dental genes reveal complex evolutionary context of ever-growing rodent molars.</title>
        <authorList>
            <person name="Calamari Z.T."/>
            <person name="Song A."/>
            <person name="Cohen E."/>
            <person name="Akter M."/>
            <person name="Roy R.D."/>
            <person name="Hallikas O."/>
            <person name="Christensen M.M."/>
            <person name="Li P."/>
            <person name="Marangoni P."/>
            <person name="Jernvall J."/>
            <person name="Klein O.D."/>
        </authorList>
    </citation>
    <scope>NUCLEOTIDE SEQUENCE [LARGE SCALE GENOMIC DNA]</scope>
    <source>
        <strain evidence="10">V071</strain>
    </source>
</reference>
<evidence type="ECO:0000256" key="4">
    <source>
        <dbReference type="ARBA" id="ARBA00022490"/>
    </source>
</evidence>
<keyword evidence="4" id="KW-0963">Cytoplasm</keyword>
<evidence type="ECO:0000256" key="2">
    <source>
        <dbReference type="ARBA" id="ARBA00010500"/>
    </source>
</evidence>
<dbReference type="PANTHER" id="PTHR21442">
    <property type="entry name" value="CILIA- AND FLAGELLA-ASSOCIATED PROTEIN 206"/>
    <property type="match status" value="1"/>
</dbReference>
<dbReference type="GO" id="GO:0007288">
    <property type="term" value="P:sperm axoneme assembly"/>
    <property type="evidence" value="ECO:0007669"/>
    <property type="project" value="TreeGrafter"/>
</dbReference>
<feature type="non-terminal residue" evidence="10">
    <location>
        <position position="317"/>
    </location>
</feature>
<keyword evidence="8" id="KW-0966">Cell projection</keyword>
<keyword evidence="7" id="KW-0206">Cytoskeleton</keyword>
<keyword evidence="11" id="KW-1185">Reference proteome</keyword>
<evidence type="ECO:0000256" key="6">
    <source>
        <dbReference type="ARBA" id="ARBA00023069"/>
    </source>
</evidence>
<gene>
    <name evidence="10" type="ORF">U0070_024297</name>
</gene>
<evidence type="ECO:0000256" key="9">
    <source>
        <dbReference type="ARBA" id="ARBA00045321"/>
    </source>
</evidence>
<evidence type="ECO:0000313" key="10">
    <source>
        <dbReference type="EMBL" id="KAK7810960.1"/>
    </source>
</evidence>
<protein>
    <recommendedName>
        <fullName evidence="3">Cilia- and flagella-associated protein 206</fullName>
    </recommendedName>
</protein>
<dbReference type="Proteomes" id="UP001488838">
    <property type="component" value="Unassembled WGS sequence"/>
</dbReference>
<keyword evidence="5" id="KW-0970">Cilium biogenesis/degradation</keyword>
<comment type="similarity">
    <text evidence="2">Belongs to the CFAP206 family.</text>
</comment>
<keyword evidence="6" id="KW-0969">Cilium</keyword>
<dbReference type="GO" id="GO:1901317">
    <property type="term" value="P:regulation of flagellated sperm motility"/>
    <property type="evidence" value="ECO:0007669"/>
    <property type="project" value="TreeGrafter"/>
</dbReference>
<name>A0AAW0I989_MYOGA</name>
<dbReference type="Pfam" id="PF12018">
    <property type="entry name" value="FAP206"/>
    <property type="match status" value="1"/>
</dbReference>
<evidence type="ECO:0000256" key="5">
    <source>
        <dbReference type="ARBA" id="ARBA00022794"/>
    </source>
</evidence>
<dbReference type="InterPro" id="IPR021897">
    <property type="entry name" value="FAP206"/>
</dbReference>
<evidence type="ECO:0000256" key="7">
    <source>
        <dbReference type="ARBA" id="ARBA00023212"/>
    </source>
</evidence>
<dbReference type="GO" id="GO:0005930">
    <property type="term" value="C:axoneme"/>
    <property type="evidence" value="ECO:0007669"/>
    <property type="project" value="UniProtKB-SubCell"/>
</dbReference>
<evidence type="ECO:0000256" key="3">
    <source>
        <dbReference type="ARBA" id="ARBA00021602"/>
    </source>
</evidence>
<dbReference type="GO" id="GO:0036064">
    <property type="term" value="C:ciliary basal body"/>
    <property type="evidence" value="ECO:0007669"/>
    <property type="project" value="TreeGrafter"/>
</dbReference>
<accession>A0AAW0I989</accession>
<organism evidence="10 11">
    <name type="scientific">Myodes glareolus</name>
    <name type="common">Bank vole</name>
    <name type="synonym">Clethrionomys glareolus</name>
    <dbReference type="NCBI Taxonomy" id="447135"/>
    <lineage>
        <taxon>Eukaryota</taxon>
        <taxon>Metazoa</taxon>
        <taxon>Chordata</taxon>
        <taxon>Craniata</taxon>
        <taxon>Vertebrata</taxon>
        <taxon>Euteleostomi</taxon>
        <taxon>Mammalia</taxon>
        <taxon>Eutheria</taxon>
        <taxon>Euarchontoglires</taxon>
        <taxon>Glires</taxon>
        <taxon>Rodentia</taxon>
        <taxon>Myomorpha</taxon>
        <taxon>Muroidea</taxon>
        <taxon>Cricetidae</taxon>
        <taxon>Arvicolinae</taxon>
        <taxon>Myodes</taxon>
    </lineage>
</organism>
<sequence length="317" mass="35780">MPPTQAESVIKNIIREIGQECAAHGEIASETVVAFMLCVARLLDSKNPSLDTIKMQVYFDMNYTSREDFLEEHHRVLESRLSAVSREITDNRACAREELESLYRKIVSYVLLRSGLGSPTDIKIVREATAALQSVFPQAELGTFLTLSKKDKECQLKELTMIVTGIRLFNRDCGKGGEGIDDLPAILHEAIPATTQHIDSQLQIAQERAFRYTAILEKVTKNPLMSKELEPYMLKEALYNIRQYEIFLQTVLPIFIALASLWMSFQDETVLISVLSNLTTNLELFLGTHELLFPEKVIQGLLDGVTVKSDISRIKDI</sequence>
<dbReference type="EMBL" id="JBBHLL010000184">
    <property type="protein sequence ID" value="KAK7810960.1"/>
    <property type="molecule type" value="Genomic_DNA"/>
</dbReference>
<evidence type="ECO:0000313" key="11">
    <source>
        <dbReference type="Proteomes" id="UP001488838"/>
    </source>
</evidence>
<proteinExistence type="inferred from homology"/>
<comment type="subcellular location">
    <subcellularLocation>
        <location evidence="1">Cytoplasm</location>
        <location evidence="1">Cytoskeleton</location>
        <location evidence="1">Cilium axoneme</location>
    </subcellularLocation>
</comment>